<dbReference type="PANTHER" id="PTHR12652">
    <property type="entry name" value="PEROXISOMAL BIOGENESIS FACTOR 11"/>
    <property type="match status" value="1"/>
</dbReference>
<proteinExistence type="predicted"/>
<protein>
    <submittedName>
        <fullName evidence="5">6536_t:CDS:1</fullName>
    </submittedName>
</protein>
<dbReference type="Proteomes" id="UP000789759">
    <property type="component" value="Unassembled WGS sequence"/>
</dbReference>
<keyword evidence="6" id="KW-1185">Reference proteome</keyword>
<dbReference type="OrthoDB" id="411017at2759"/>
<keyword evidence="3" id="KW-0576">Peroxisome</keyword>
<evidence type="ECO:0000256" key="3">
    <source>
        <dbReference type="ARBA" id="ARBA00023140"/>
    </source>
</evidence>
<dbReference type="Pfam" id="PF05648">
    <property type="entry name" value="PEX11"/>
    <property type="match status" value="1"/>
</dbReference>
<dbReference type="GO" id="GO:0016559">
    <property type="term" value="P:peroxisome fission"/>
    <property type="evidence" value="ECO:0007669"/>
    <property type="project" value="InterPro"/>
</dbReference>
<name>A0A9N9NDD2_9GLOM</name>
<keyword evidence="2" id="KW-0472">Membrane</keyword>
<dbReference type="InterPro" id="IPR008733">
    <property type="entry name" value="PEX11"/>
</dbReference>
<dbReference type="AlphaFoldDB" id="A0A9N9NDD2"/>
<accession>A0A9N9NDD2</accession>
<evidence type="ECO:0000256" key="2">
    <source>
        <dbReference type="ARBA" id="ARBA00023136"/>
    </source>
</evidence>
<gene>
    <name evidence="5" type="ORF">CPELLU_LOCUS13027</name>
</gene>
<organism evidence="5 6">
    <name type="scientific">Cetraspora pellucida</name>
    <dbReference type="NCBI Taxonomy" id="1433469"/>
    <lineage>
        <taxon>Eukaryota</taxon>
        <taxon>Fungi</taxon>
        <taxon>Fungi incertae sedis</taxon>
        <taxon>Mucoromycota</taxon>
        <taxon>Glomeromycotina</taxon>
        <taxon>Glomeromycetes</taxon>
        <taxon>Diversisporales</taxon>
        <taxon>Gigasporaceae</taxon>
        <taxon>Cetraspora</taxon>
    </lineage>
</organism>
<evidence type="ECO:0000256" key="1">
    <source>
        <dbReference type="ARBA" id="ARBA00022593"/>
    </source>
</evidence>
<evidence type="ECO:0000313" key="6">
    <source>
        <dbReference type="Proteomes" id="UP000789759"/>
    </source>
</evidence>
<dbReference type="EMBL" id="CAJVQA010013290">
    <property type="protein sequence ID" value="CAG8723210.1"/>
    <property type="molecule type" value="Genomic_DNA"/>
</dbReference>
<comment type="subcellular location">
    <subcellularLocation>
        <location evidence="4">Peroxisome membrane</location>
    </subcellularLocation>
</comment>
<dbReference type="GO" id="GO:0005778">
    <property type="term" value="C:peroxisomal membrane"/>
    <property type="evidence" value="ECO:0007669"/>
    <property type="project" value="UniProtKB-SubCell"/>
</dbReference>
<comment type="caution">
    <text evidence="5">The sequence shown here is derived from an EMBL/GenBank/DDBJ whole genome shotgun (WGS) entry which is preliminary data.</text>
</comment>
<evidence type="ECO:0000313" key="5">
    <source>
        <dbReference type="EMBL" id="CAG8723210.1"/>
    </source>
</evidence>
<evidence type="ECO:0000256" key="4">
    <source>
        <dbReference type="ARBA" id="ARBA00046271"/>
    </source>
</evidence>
<reference evidence="5" key="1">
    <citation type="submission" date="2021-06" db="EMBL/GenBank/DDBJ databases">
        <authorList>
            <person name="Kallberg Y."/>
            <person name="Tangrot J."/>
            <person name="Rosling A."/>
        </authorList>
    </citation>
    <scope>NUCLEOTIDE SEQUENCE</scope>
    <source>
        <strain evidence="5">FL966</strain>
    </source>
</reference>
<sequence length="254" mass="29923">MHTPPSKVEVLRRLLVHSDGRDKTLKIIQYFGKLILWLHDRKVSKINPVIYLLFRDRVFLSKVSPRLKAMTSHFSTTRKIIRLAHFIEPYSDLREYYTGARKISRSSTPYEKVVHYFGAINALVGIMNDIFDDLYCLGKINVLDKSVAKWAEPIAIKFWFFSICLDIHETLFKIWQTNEKIKKANSEETEKYNQKLYWLNVSLVKLFMDFLFCGYDFFEYTFSDGVQAVSGLMAGILSFHKLWEKETQRIMSFS</sequence>
<keyword evidence="1" id="KW-0962">Peroxisome biogenesis</keyword>
<dbReference type="PANTHER" id="PTHR12652:SF19">
    <property type="entry name" value="PEROXISOMAL BIOGENESIS FACTOR 11"/>
    <property type="match status" value="1"/>
</dbReference>